<gene>
    <name evidence="1" type="ORF">FN961_13995</name>
</gene>
<evidence type="ECO:0008006" key="3">
    <source>
        <dbReference type="Google" id="ProtNLM"/>
    </source>
</evidence>
<dbReference type="Proteomes" id="UP000318126">
    <property type="component" value="Unassembled WGS sequence"/>
</dbReference>
<comment type="caution">
    <text evidence="1">The sequence shown here is derived from an EMBL/GenBank/DDBJ whole genome shotgun (WGS) entry which is preliminary data.</text>
</comment>
<dbReference type="AlphaFoldDB" id="A0A553JMV0"/>
<dbReference type="OrthoDB" id="7530549at2"/>
<reference evidence="2" key="1">
    <citation type="submission" date="2019-07" db="EMBL/GenBank/DDBJ databases">
        <title>Shewanella sp. YLB-08 draft genomic sequence.</title>
        <authorList>
            <person name="Yu L."/>
        </authorList>
    </citation>
    <scope>NUCLEOTIDE SEQUENCE [LARGE SCALE GENOMIC DNA]</scope>
    <source>
        <strain evidence="2">JCM 20706</strain>
    </source>
</reference>
<accession>A0A553JMV0</accession>
<organism evidence="1 2">
    <name type="scientific">Shewanella hanedai</name>
    <name type="common">Alteromonas hanedai</name>
    <dbReference type="NCBI Taxonomy" id="25"/>
    <lineage>
        <taxon>Bacteria</taxon>
        <taxon>Pseudomonadati</taxon>
        <taxon>Pseudomonadota</taxon>
        <taxon>Gammaproteobacteria</taxon>
        <taxon>Alteromonadales</taxon>
        <taxon>Shewanellaceae</taxon>
        <taxon>Shewanella</taxon>
    </lineage>
</organism>
<dbReference type="RefSeq" id="WP_144040799.1">
    <property type="nucleotide sequence ID" value="NZ_BMPL01000016.1"/>
</dbReference>
<evidence type="ECO:0000313" key="2">
    <source>
        <dbReference type="Proteomes" id="UP000318126"/>
    </source>
</evidence>
<keyword evidence="2" id="KW-1185">Reference proteome</keyword>
<sequence length="322" mass="36817">MKFNKKLETFMTNPSNWESTVHRMEKSRKSNLDFDLVHKLREVMIEGNDVDIDKISSIIGDKSSAVINSIISEGISNMEADEFYVYPIAGHTTSFAQRIIIDSNDHFDLSLDIIDSGLLSKYKSQSKMNLKERGVSFYGRETVTYFIKSGGMNISNWSHNTPVKKLEGASCQFDGNKIVNDGDVVYKKANETYMFESSTDNSIVISLEVKRNSSPLSLMFSAYDYKLKFQNPSDEIDSRVQLHISLLKSMNYIDAVPTIKKFLSHPQHYIRWYAMQQLLGLDALLVLEELEFMAKSDVHEEVRFAATQTWNLVQQQLLKKAS</sequence>
<protein>
    <recommendedName>
        <fullName evidence="3">HEAT repeat domain-containing protein</fullName>
    </recommendedName>
</protein>
<proteinExistence type="predicted"/>
<dbReference type="EMBL" id="VKGK01000016">
    <property type="protein sequence ID" value="TRY13787.1"/>
    <property type="molecule type" value="Genomic_DNA"/>
</dbReference>
<evidence type="ECO:0000313" key="1">
    <source>
        <dbReference type="EMBL" id="TRY13787.1"/>
    </source>
</evidence>
<name>A0A553JMV0_SHEHA</name>